<gene>
    <name evidence="1" type="ORF">CEW83_03875</name>
</gene>
<dbReference type="InterPro" id="IPR006175">
    <property type="entry name" value="YjgF/YER057c/UK114"/>
</dbReference>
<dbReference type="KEGG" id="acom:CEW83_03875"/>
<dbReference type="EMBL" id="CP022187">
    <property type="protein sequence ID" value="AWI74458.1"/>
    <property type="molecule type" value="Genomic_DNA"/>
</dbReference>
<name>A0A2U8GLU7_9RHOO</name>
<dbReference type="RefSeq" id="WP_108948165.1">
    <property type="nucleotide sequence ID" value="NZ_CP022187.1"/>
</dbReference>
<dbReference type="PANTHER" id="PTHR43857:SF1">
    <property type="entry name" value="YJGH FAMILY PROTEIN"/>
    <property type="match status" value="1"/>
</dbReference>
<reference evidence="1 2" key="1">
    <citation type="submission" date="2017-06" db="EMBL/GenBank/DDBJ databases">
        <title>Azoarcus.</title>
        <authorList>
            <person name="Woo J.-H."/>
            <person name="Kim H.-S."/>
        </authorList>
    </citation>
    <scope>NUCLEOTIDE SEQUENCE [LARGE SCALE GENOMIC DNA]</scope>
    <source>
        <strain evidence="1 2">TSPY31</strain>
    </source>
</reference>
<accession>A0A2U8GLU7</accession>
<protein>
    <submittedName>
        <fullName evidence="1">Enamine deaminase RidA</fullName>
    </submittedName>
</protein>
<organism evidence="1 2">
    <name type="scientific">Parazoarcus communis</name>
    <dbReference type="NCBI Taxonomy" id="41977"/>
    <lineage>
        <taxon>Bacteria</taxon>
        <taxon>Pseudomonadati</taxon>
        <taxon>Pseudomonadota</taxon>
        <taxon>Betaproteobacteria</taxon>
        <taxon>Rhodocyclales</taxon>
        <taxon>Zoogloeaceae</taxon>
        <taxon>Parazoarcus</taxon>
    </lineage>
</organism>
<dbReference type="CDD" id="cd00448">
    <property type="entry name" value="YjgF_YER057c_UK114_family"/>
    <property type="match status" value="1"/>
</dbReference>
<dbReference type="SUPFAM" id="SSF55298">
    <property type="entry name" value="YjgF-like"/>
    <property type="match status" value="1"/>
</dbReference>
<dbReference type="PANTHER" id="PTHR43857">
    <property type="entry name" value="BLR7761 PROTEIN"/>
    <property type="match status" value="1"/>
</dbReference>
<evidence type="ECO:0000313" key="1">
    <source>
        <dbReference type="EMBL" id="AWI74458.1"/>
    </source>
</evidence>
<dbReference type="AlphaFoldDB" id="A0A2U8GLU7"/>
<dbReference type="Pfam" id="PF01042">
    <property type="entry name" value="Ribonuc_L-PSP"/>
    <property type="match status" value="1"/>
</dbReference>
<dbReference type="Proteomes" id="UP000244930">
    <property type="component" value="Chromosome"/>
</dbReference>
<proteinExistence type="predicted"/>
<dbReference type="InterPro" id="IPR035959">
    <property type="entry name" value="RutC-like_sf"/>
</dbReference>
<sequence>MNKVLQPEGWAKPRGYSNGIEARGRQIYVGGQIGWNAECKFESDDLIQQIYMALRNSVDVVRAAGGGPEHIVRMTWYLVDKKEYVARLKEIGAVYREVMGKNYPAMSAIQVADLVEDEAKVEIEVTAVIPD</sequence>
<keyword evidence="2" id="KW-1185">Reference proteome</keyword>
<dbReference type="Gene3D" id="3.30.1330.40">
    <property type="entry name" value="RutC-like"/>
    <property type="match status" value="1"/>
</dbReference>
<evidence type="ECO:0000313" key="2">
    <source>
        <dbReference type="Proteomes" id="UP000244930"/>
    </source>
</evidence>